<dbReference type="SMART" id="SM00028">
    <property type="entry name" value="TPR"/>
    <property type="match status" value="8"/>
</dbReference>
<dbReference type="Pfam" id="PF13414">
    <property type="entry name" value="TPR_11"/>
    <property type="match status" value="1"/>
</dbReference>
<dbReference type="SUPFAM" id="SSF48452">
    <property type="entry name" value="TPR-like"/>
    <property type="match status" value="2"/>
</dbReference>
<dbReference type="InterPro" id="IPR019734">
    <property type="entry name" value="TPR_rpt"/>
</dbReference>
<dbReference type="Pfam" id="PF17128">
    <property type="entry name" value="DUF5107"/>
    <property type="match status" value="1"/>
</dbReference>
<dbReference type="InterPro" id="IPR011990">
    <property type="entry name" value="TPR-like_helical_dom_sf"/>
</dbReference>
<feature type="domain" description="DUF5107" evidence="2">
    <location>
        <begin position="39"/>
        <end position="338"/>
    </location>
</feature>
<sequence length="1112" mass="127572">MNVKAWTEKVNIPTYEVGEPDKNPMFFEKRVYQGSSGVVYPNPVIEKIFDEKADKEYNAVYLENKYLKIMILPELGGRVQMAFDKIKNRHFVYYNQVIKPALVGLCGPWISGGIEFNWPQHHRPSTYEAVGYAIEENEDGSKTIWVNEIEKMFHTKGMAGFTLHPDKAYLEINAKLSNLTSTPQTFLWWANPAVKVHDDYQSVFPPDVNAVFDHGKRDVSSFPIATGTYYKVDYSPGTDISNYKNIPVPTSYMAVNSKYNFLGGYEHDIEAGMLHIADHHVSPGKKQWTWGNGDFGLAWDRNLTDEDGPYIELMAGVFTDNQPDFTWLKPFEEKIFTQYFLPYRELGVVKNASKDILLSIDAVGNIVTVKIFVTSTQELKINLIKGEEICLSKKLELSPENVFIEEIEFLNQVDIKEFKVYIFKKDGKEILKHNPSDDESSEKLPEAAKPALQPDEIESAEELFLTGQHLEQYRHATFRPMPYYLEALKRNPSDIRNNNAVGLWYFKKGLFAESVPYFKNAVATITSRNPNPYNCEPYYNLGLAQLFLNETDAAYANFFKASWDKAYQDSAYYYIAQIDFVKGNFEDCLPHINWAIDRNARNGKAYVIKTAALNKLGFKKQALELIEQALKKDLFNLTARYERYLLAKEAGEDQNASETKAELIKLSGQTSHNAIEYAIDYFGMGEYQKAIDFMELVAFKNWDEPLINYYIAFAYLQLNDKELVVKHLQKAANAASAYCFPNRLQDILVLNAAIENNPKDGKALYYLGNLYYDKQQYDLAISLWERAAELDPEFATVNRNLGLAYYNKMHNEIDALSYYEKAFALNVKDPRVLMELDSLYKRLNRTPKSRLEFLMKNQVVAEQRDDLYLEIVSIQNILGNYEKAYDLLKGRKFHPWEGGEGKVAEQYIFALVEIAKQNITEKNYSKAIGLLEKAQFYPENLGEGKLPGAQENDIFYWLGCAYLGLEEKEKAKQFWGKATIGQDEPGIALFYNDQRPDKIFYQGCAWVKLGQLAKAENIFNKLVNYGERNMAQEVTLDYFAVSLPDLLIFETDLNINNKIHCLYIAGLGYYGIGENKKAEEFFENILAIDEMNSGAKSHYNLLTNLSVTKNEL</sequence>
<organism evidence="3 4">
    <name type="scientific">Pedobacter petrophilus</name>
    <dbReference type="NCBI Taxonomy" id="1908241"/>
    <lineage>
        <taxon>Bacteria</taxon>
        <taxon>Pseudomonadati</taxon>
        <taxon>Bacteroidota</taxon>
        <taxon>Sphingobacteriia</taxon>
        <taxon>Sphingobacteriales</taxon>
        <taxon>Sphingobacteriaceae</taxon>
        <taxon>Pedobacter</taxon>
    </lineage>
</organism>
<dbReference type="PROSITE" id="PS50293">
    <property type="entry name" value="TPR_REGION"/>
    <property type="match status" value="1"/>
</dbReference>
<protein>
    <submittedName>
        <fullName evidence="3">DUF5107 domain-containing protein</fullName>
    </submittedName>
</protein>
<comment type="caution">
    <text evidence="3">The sequence shown here is derived from an EMBL/GenBank/DDBJ whole genome shotgun (WGS) entry which is preliminary data.</text>
</comment>
<dbReference type="PANTHER" id="PTHR12558:SF13">
    <property type="entry name" value="CELL DIVISION CYCLE PROTEIN 27 HOMOLOG"/>
    <property type="match status" value="1"/>
</dbReference>
<reference evidence="3 4" key="1">
    <citation type="submission" date="2019-11" db="EMBL/GenBank/DDBJ databases">
        <title>Pedobacter petrophilus genome.</title>
        <authorList>
            <person name="Feldbauer M.J."/>
            <person name="Newman J.D."/>
        </authorList>
    </citation>
    <scope>NUCLEOTIDE SEQUENCE [LARGE SCALE GENOMIC DNA]</scope>
    <source>
        <strain evidence="3 4">LMG 29686</strain>
    </source>
</reference>
<evidence type="ECO:0000259" key="2">
    <source>
        <dbReference type="Pfam" id="PF17128"/>
    </source>
</evidence>
<dbReference type="RefSeq" id="WP_154281217.1">
    <property type="nucleotide sequence ID" value="NZ_JBHUJQ010000001.1"/>
</dbReference>
<proteinExistence type="predicted"/>
<evidence type="ECO:0000313" key="3">
    <source>
        <dbReference type="EMBL" id="MRX76990.1"/>
    </source>
</evidence>
<dbReference type="SUPFAM" id="SSF81901">
    <property type="entry name" value="HCP-like"/>
    <property type="match status" value="1"/>
</dbReference>
<evidence type="ECO:0000256" key="1">
    <source>
        <dbReference type="PROSITE-ProRule" id="PRU00339"/>
    </source>
</evidence>
<feature type="repeat" description="TPR" evidence="1">
    <location>
        <begin position="761"/>
        <end position="794"/>
    </location>
</feature>
<dbReference type="OrthoDB" id="174931at2"/>
<gene>
    <name evidence="3" type="ORF">GJU39_12925</name>
</gene>
<accession>A0A7K0G0N4</accession>
<dbReference type="Gene3D" id="1.25.40.10">
    <property type="entry name" value="Tetratricopeptide repeat domain"/>
    <property type="match status" value="5"/>
</dbReference>
<dbReference type="AlphaFoldDB" id="A0A7K0G0N4"/>
<dbReference type="EMBL" id="WKKH01000018">
    <property type="protein sequence ID" value="MRX76990.1"/>
    <property type="molecule type" value="Genomic_DNA"/>
</dbReference>
<keyword evidence="1" id="KW-0802">TPR repeat</keyword>
<dbReference type="PANTHER" id="PTHR12558">
    <property type="entry name" value="CELL DIVISION CYCLE 16,23,27"/>
    <property type="match status" value="1"/>
</dbReference>
<keyword evidence="4" id="KW-1185">Reference proteome</keyword>
<evidence type="ECO:0000313" key="4">
    <source>
        <dbReference type="Proteomes" id="UP000487757"/>
    </source>
</evidence>
<dbReference type="Proteomes" id="UP000487757">
    <property type="component" value="Unassembled WGS sequence"/>
</dbReference>
<name>A0A7K0G0N4_9SPHI</name>
<dbReference type="InterPro" id="IPR033396">
    <property type="entry name" value="DUF5107"/>
</dbReference>
<dbReference type="PROSITE" id="PS50005">
    <property type="entry name" value="TPR"/>
    <property type="match status" value="1"/>
</dbReference>